<sequence length="181" mass="19584">MEAYRVRVPLRWVDLDAQGHANNASILDYLQEARVDFLLNSPQGHLLGDGIIVVEHRVEYLGPVWFGGEDVDVDLWVGRVGAAQFDLGYEVFQGERLVARARTLMANFDFAAHRPARLARRSGPGSPSAAPSWTPSRPWATSGSGTATTGTRSRCAGPTSTPTATSTTWCSSTTSPRRGSP</sequence>
<gene>
    <name evidence="2" type="ORF">G7070_01420</name>
</gene>
<dbReference type="KEGG" id="prv:G7070_01420"/>
<dbReference type="InterPro" id="IPR029069">
    <property type="entry name" value="HotDog_dom_sf"/>
</dbReference>
<evidence type="ECO:0000256" key="1">
    <source>
        <dbReference type="SAM" id="MobiDB-lite"/>
    </source>
</evidence>
<feature type="region of interest" description="Disordered" evidence="1">
    <location>
        <begin position="117"/>
        <end position="181"/>
    </location>
</feature>
<dbReference type="PANTHER" id="PTHR31793:SF24">
    <property type="entry name" value="LONG-CHAIN ACYL-COA THIOESTERASE FADM"/>
    <property type="match status" value="1"/>
</dbReference>
<evidence type="ECO:0000313" key="3">
    <source>
        <dbReference type="Proteomes" id="UP000501058"/>
    </source>
</evidence>
<dbReference type="RefSeq" id="WP_166231381.1">
    <property type="nucleotide sequence ID" value="NZ_CP049865.1"/>
</dbReference>
<dbReference type="CDD" id="cd00586">
    <property type="entry name" value="4HBT"/>
    <property type="match status" value="1"/>
</dbReference>
<dbReference type="SUPFAM" id="SSF54637">
    <property type="entry name" value="Thioesterase/thiol ester dehydrase-isomerase"/>
    <property type="match status" value="1"/>
</dbReference>
<protein>
    <submittedName>
        <fullName evidence="2">Acyl-CoA thioesterase</fullName>
    </submittedName>
</protein>
<dbReference type="Pfam" id="PF13279">
    <property type="entry name" value="4HBT_2"/>
    <property type="match status" value="1"/>
</dbReference>
<dbReference type="AlphaFoldDB" id="A0A6G7Y3J1"/>
<dbReference type="InterPro" id="IPR050563">
    <property type="entry name" value="4-hydroxybenzoyl-CoA_TE"/>
</dbReference>
<dbReference type="Proteomes" id="UP000501058">
    <property type="component" value="Chromosome"/>
</dbReference>
<dbReference type="EMBL" id="CP049865">
    <property type="protein sequence ID" value="QIK71191.1"/>
    <property type="molecule type" value="Genomic_DNA"/>
</dbReference>
<dbReference type="PANTHER" id="PTHR31793">
    <property type="entry name" value="4-HYDROXYBENZOYL-COA THIOESTERASE FAMILY MEMBER"/>
    <property type="match status" value="1"/>
</dbReference>
<proteinExistence type="predicted"/>
<dbReference type="GO" id="GO:0047617">
    <property type="term" value="F:fatty acyl-CoA hydrolase activity"/>
    <property type="evidence" value="ECO:0007669"/>
    <property type="project" value="TreeGrafter"/>
</dbReference>
<evidence type="ECO:0000313" key="2">
    <source>
        <dbReference type="EMBL" id="QIK71191.1"/>
    </source>
</evidence>
<keyword evidence="3" id="KW-1185">Reference proteome</keyword>
<dbReference type="Gene3D" id="3.10.129.10">
    <property type="entry name" value="Hotdog Thioesterase"/>
    <property type="match status" value="1"/>
</dbReference>
<organism evidence="2 3">
    <name type="scientific">Propioniciclava coleopterorum</name>
    <dbReference type="NCBI Taxonomy" id="2714937"/>
    <lineage>
        <taxon>Bacteria</taxon>
        <taxon>Bacillati</taxon>
        <taxon>Actinomycetota</taxon>
        <taxon>Actinomycetes</taxon>
        <taxon>Propionibacteriales</taxon>
        <taxon>Propionibacteriaceae</taxon>
        <taxon>Propioniciclava</taxon>
    </lineage>
</organism>
<reference evidence="2 3" key="1">
    <citation type="submission" date="2020-03" db="EMBL/GenBank/DDBJ databases">
        <title>Propioniciclava sp. nov., isolated from Hydrophilus acuminatus.</title>
        <authorList>
            <person name="Hyun D.-W."/>
            <person name="Bae J.-W."/>
        </authorList>
    </citation>
    <scope>NUCLEOTIDE SEQUENCE [LARGE SCALE GENOMIC DNA]</scope>
    <source>
        <strain evidence="2 3">HDW11</strain>
    </source>
</reference>
<feature type="compositionally biased region" description="Low complexity" evidence="1">
    <location>
        <begin position="121"/>
        <end position="181"/>
    </location>
</feature>
<accession>A0A6G7Y3J1</accession>
<name>A0A6G7Y3J1_9ACTN</name>